<dbReference type="PANTHER" id="PTHR31881:SF6">
    <property type="entry name" value="OS09G0494600 PROTEIN"/>
    <property type="match status" value="1"/>
</dbReference>
<dbReference type="STRING" id="49451.A0A1J6JDB2"/>
<dbReference type="Proteomes" id="UP000187609">
    <property type="component" value="Unassembled WGS sequence"/>
</dbReference>
<reference evidence="2" key="1">
    <citation type="submission" date="2016-11" db="EMBL/GenBank/DDBJ databases">
        <title>The genome of Nicotiana attenuata.</title>
        <authorList>
            <person name="Xu S."/>
            <person name="Brockmoeller T."/>
            <person name="Gaquerel E."/>
            <person name="Navarro A."/>
            <person name="Kuhl H."/>
            <person name="Gase K."/>
            <person name="Ling Z."/>
            <person name="Zhou W."/>
            <person name="Kreitzer C."/>
            <person name="Stanke M."/>
            <person name="Tang H."/>
            <person name="Lyons E."/>
            <person name="Pandey P."/>
            <person name="Pandey S.P."/>
            <person name="Timmermann B."/>
            <person name="Baldwin I.T."/>
        </authorList>
    </citation>
    <scope>NUCLEOTIDE SEQUENCE [LARGE SCALE GENOMIC DNA]</scope>
    <source>
        <strain evidence="2">UT</strain>
    </source>
</reference>
<dbReference type="SMR" id="A0A1J6JDB2"/>
<dbReference type="EMBL" id="MJEQ01037183">
    <property type="protein sequence ID" value="OIT07671.1"/>
    <property type="molecule type" value="Genomic_DNA"/>
</dbReference>
<evidence type="ECO:0000313" key="2">
    <source>
        <dbReference type="EMBL" id="OIT07671.1"/>
    </source>
</evidence>
<feature type="region of interest" description="Disordered" evidence="1">
    <location>
        <begin position="171"/>
        <end position="190"/>
    </location>
</feature>
<dbReference type="Gramene" id="OIT07671">
    <property type="protein sequence ID" value="OIT07671"/>
    <property type="gene ID" value="A4A49_05472"/>
</dbReference>
<accession>A0A1J6JDB2</accession>
<gene>
    <name evidence="2" type="primary">ABF2_0</name>
    <name evidence="2" type="ORF">A4A49_05472</name>
</gene>
<protein>
    <submittedName>
        <fullName evidence="2">Abscisic acid-insensitive 5-like protein 5</fullName>
    </submittedName>
</protein>
<dbReference type="AlphaFoldDB" id="A0A1J6JDB2"/>
<name>A0A1J6JDB2_NICAT</name>
<organism evidence="2 3">
    <name type="scientific">Nicotiana attenuata</name>
    <name type="common">Coyote tobacco</name>
    <dbReference type="NCBI Taxonomy" id="49451"/>
    <lineage>
        <taxon>Eukaryota</taxon>
        <taxon>Viridiplantae</taxon>
        <taxon>Streptophyta</taxon>
        <taxon>Embryophyta</taxon>
        <taxon>Tracheophyta</taxon>
        <taxon>Spermatophyta</taxon>
        <taxon>Magnoliopsida</taxon>
        <taxon>eudicotyledons</taxon>
        <taxon>Gunneridae</taxon>
        <taxon>Pentapetalae</taxon>
        <taxon>asterids</taxon>
        <taxon>lamiids</taxon>
        <taxon>Solanales</taxon>
        <taxon>Solanaceae</taxon>
        <taxon>Nicotianoideae</taxon>
        <taxon>Nicotianeae</taxon>
        <taxon>Nicotiana</taxon>
    </lineage>
</organism>
<comment type="caution">
    <text evidence="2">The sequence shown here is derived from an EMBL/GenBank/DDBJ whole genome shotgun (WGS) entry which is preliminary data.</text>
</comment>
<sequence>MEIIQSTEESEDGSHSVDAFASVVGPEHPGRVRLYGRGVTKTVLKGQKGNLGSSSDATDERMQQKMEEMEEGIQQRMHEKLNEQKDAMEQNITMNVISRLQRLNPDLRLDPDMLRFSARSPVKASSTQQVVVQVNSRPSAGSNNQGQVIFEVGLETIIFSEMGSNFNFKKFGNEPPGEGGSGVAGKQPGNFQLPRQPSIYSLTFDEFLSTTGGSGKDFGSMNMDELLKNIWNAEESQIMGGSGINGQEVGSLQGGNLQRQGSLTLPRTLSHKTVDEVWRDMSKEYGGSFPSSCRRESQLRYLRIPITKTAEEFSFISVLKAISKHFQMNCVVNYIKSQLRILYLVDSLLDVYLQSAPQDKNVDSCLAGHLKIQIVDVSCRFCGVDQEMDDEDDEELDLT</sequence>
<proteinExistence type="predicted"/>
<evidence type="ECO:0000256" key="1">
    <source>
        <dbReference type="SAM" id="MobiDB-lite"/>
    </source>
</evidence>
<dbReference type="PANTHER" id="PTHR31881">
    <property type="match status" value="1"/>
</dbReference>
<evidence type="ECO:0000313" key="3">
    <source>
        <dbReference type="Proteomes" id="UP000187609"/>
    </source>
</evidence>
<keyword evidence="3" id="KW-1185">Reference proteome</keyword>